<dbReference type="GO" id="GO:0005634">
    <property type="term" value="C:nucleus"/>
    <property type="evidence" value="ECO:0007669"/>
    <property type="project" value="UniProtKB-SubCell"/>
</dbReference>
<organism evidence="7 8">
    <name type="scientific">Guyanagaster necrorhizus</name>
    <dbReference type="NCBI Taxonomy" id="856835"/>
    <lineage>
        <taxon>Eukaryota</taxon>
        <taxon>Fungi</taxon>
        <taxon>Dikarya</taxon>
        <taxon>Basidiomycota</taxon>
        <taxon>Agaricomycotina</taxon>
        <taxon>Agaricomycetes</taxon>
        <taxon>Agaricomycetidae</taxon>
        <taxon>Agaricales</taxon>
        <taxon>Marasmiineae</taxon>
        <taxon>Physalacriaceae</taxon>
        <taxon>Guyanagaster</taxon>
    </lineage>
</organism>
<keyword evidence="5" id="KW-0539">Nucleus</keyword>
<dbReference type="GO" id="GO:0008270">
    <property type="term" value="F:zinc ion binding"/>
    <property type="evidence" value="ECO:0007669"/>
    <property type="project" value="InterPro"/>
</dbReference>
<keyword evidence="8" id="KW-1185">Reference proteome</keyword>
<comment type="caution">
    <text evidence="7">The sequence shown here is derived from an EMBL/GenBank/DDBJ whole genome shotgun (WGS) entry which is preliminary data.</text>
</comment>
<dbReference type="AlphaFoldDB" id="A0A9P7W6I4"/>
<dbReference type="CDD" id="cd12148">
    <property type="entry name" value="fungal_TF_MHR"/>
    <property type="match status" value="1"/>
</dbReference>
<feature type="region of interest" description="Disordered" evidence="6">
    <location>
        <begin position="69"/>
        <end position="96"/>
    </location>
</feature>
<evidence type="ECO:0000313" key="8">
    <source>
        <dbReference type="Proteomes" id="UP000812287"/>
    </source>
</evidence>
<dbReference type="Proteomes" id="UP000812287">
    <property type="component" value="Unassembled WGS sequence"/>
</dbReference>
<evidence type="ECO:0000313" key="7">
    <source>
        <dbReference type="EMBL" id="KAG7453179.1"/>
    </source>
</evidence>
<evidence type="ECO:0000256" key="4">
    <source>
        <dbReference type="ARBA" id="ARBA00023163"/>
    </source>
</evidence>
<sequence>MRCDGVRPVCGPCTRARRPDDCQYTDNQGRSRMEILEENISRVQARIQELEHPTSSEASITLHSPYTQAAMNTTGPSRVSTPSPFGPRGPQPNAPRQNWWMLPEPPSELKVTLVDKFLFFASEFGFFLHPARFRASALLSSPIGHRSRPLPALLTTVYLWGTKLSGSSTSTEIERTLLARALSQVSGSLAGNHPHKIIHTIQTEYLLAYYFFSSGRFLEGKYHVTTSVSLAVSSKIDKIRSDQIDPRENLVLPAAQDPIEEGERVDACWSMIILDKCWAVALASPTNNICPSDDPKMQVDTPWPLEIEDYENGGYPAGMRGRRTLDNYLRGALSSRGNEMSMKSLYVKASLLWERSNDLVGTWKSHMSSQESAAFYGTFNTLDTLLESLRVKLPPPNQMANRTPPKMRTLFIIHSLTYAAIIQLHAVFAQNMAESKTKVLLSAQAIFRMVNAIRLGNATQTINPIMGTVWVSAGQVILEELAALKAYRLSRSENAPPTEEETGILSVFENGLRDMMPLGRSCCLLRYQLSQIQQAYAAL</sequence>
<dbReference type="PANTHER" id="PTHR47338:SF29">
    <property type="entry name" value="ZN(2)-C6 FUNGAL-TYPE DOMAIN-CONTAINING PROTEIN"/>
    <property type="match status" value="1"/>
</dbReference>
<dbReference type="InterPro" id="IPR050815">
    <property type="entry name" value="TF_fung"/>
</dbReference>
<evidence type="ECO:0000256" key="3">
    <source>
        <dbReference type="ARBA" id="ARBA00023015"/>
    </source>
</evidence>
<keyword evidence="2" id="KW-0479">Metal-binding</keyword>
<evidence type="ECO:0000256" key="6">
    <source>
        <dbReference type="SAM" id="MobiDB-lite"/>
    </source>
</evidence>
<dbReference type="OrthoDB" id="2309723at2759"/>
<name>A0A9P7W6I4_9AGAR</name>
<dbReference type="EMBL" id="MU250523">
    <property type="protein sequence ID" value="KAG7453179.1"/>
    <property type="molecule type" value="Genomic_DNA"/>
</dbReference>
<keyword evidence="4" id="KW-0804">Transcription</keyword>
<evidence type="ECO:0008006" key="9">
    <source>
        <dbReference type="Google" id="ProtNLM"/>
    </source>
</evidence>
<protein>
    <recommendedName>
        <fullName evidence="9">Transcription factor domain-containing protein</fullName>
    </recommendedName>
</protein>
<dbReference type="RefSeq" id="XP_043046679.1">
    <property type="nucleotide sequence ID" value="XM_043181175.1"/>
</dbReference>
<proteinExistence type="predicted"/>
<dbReference type="InterPro" id="IPR001138">
    <property type="entry name" value="Zn2Cys6_DnaBD"/>
</dbReference>
<evidence type="ECO:0000256" key="5">
    <source>
        <dbReference type="ARBA" id="ARBA00023242"/>
    </source>
</evidence>
<dbReference type="CDD" id="cd00067">
    <property type="entry name" value="GAL4"/>
    <property type="match status" value="1"/>
</dbReference>
<dbReference type="PANTHER" id="PTHR47338">
    <property type="entry name" value="ZN(II)2CYS6 TRANSCRIPTION FACTOR (EUROFUNG)-RELATED"/>
    <property type="match status" value="1"/>
</dbReference>
<evidence type="ECO:0000256" key="2">
    <source>
        <dbReference type="ARBA" id="ARBA00022723"/>
    </source>
</evidence>
<dbReference type="GO" id="GO:0000981">
    <property type="term" value="F:DNA-binding transcription factor activity, RNA polymerase II-specific"/>
    <property type="evidence" value="ECO:0007669"/>
    <property type="project" value="InterPro"/>
</dbReference>
<dbReference type="Gene3D" id="4.10.240.10">
    <property type="entry name" value="Zn(2)-C6 fungal-type DNA-binding domain"/>
    <property type="match status" value="1"/>
</dbReference>
<feature type="compositionally biased region" description="Polar residues" evidence="6">
    <location>
        <begin position="69"/>
        <end position="83"/>
    </location>
</feature>
<accession>A0A9P7W6I4</accession>
<reference evidence="7" key="1">
    <citation type="submission" date="2020-11" db="EMBL/GenBank/DDBJ databases">
        <title>Adaptations for nitrogen fixation in a non-lichenized fungal sporocarp promotes dispersal by wood-feeding termites.</title>
        <authorList>
            <consortium name="DOE Joint Genome Institute"/>
            <person name="Koch R.A."/>
            <person name="Yoon G."/>
            <person name="Arayal U."/>
            <person name="Lail K."/>
            <person name="Amirebrahimi M."/>
            <person name="Labutti K."/>
            <person name="Lipzen A."/>
            <person name="Riley R."/>
            <person name="Barry K."/>
            <person name="Henrissat B."/>
            <person name="Grigoriev I.V."/>
            <person name="Herr J.R."/>
            <person name="Aime M.C."/>
        </authorList>
    </citation>
    <scope>NUCLEOTIDE SEQUENCE</scope>
    <source>
        <strain evidence="7">MCA 3950</strain>
    </source>
</reference>
<feature type="compositionally biased region" description="Pro residues" evidence="6">
    <location>
        <begin position="84"/>
        <end position="93"/>
    </location>
</feature>
<comment type="subcellular location">
    <subcellularLocation>
        <location evidence="1">Nucleus</location>
    </subcellularLocation>
</comment>
<gene>
    <name evidence="7" type="ORF">BT62DRAFT_50144</name>
</gene>
<keyword evidence="3" id="KW-0805">Transcription regulation</keyword>
<evidence type="ECO:0000256" key="1">
    <source>
        <dbReference type="ARBA" id="ARBA00004123"/>
    </source>
</evidence>
<dbReference type="GeneID" id="66103471"/>
<dbReference type="InterPro" id="IPR036864">
    <property type="entry name" value="Zn2-C6_fun-type_DNA-bd_sf"/>
</dbReference>